<proteinExistence type="predicted"/>
<name>A0ABM8J142_9CREN</name>
<organism evidence="3 4">
    <name type="scientific">Pyrodictium abyssi</name>
    <dbReference type="NCBI Taxonomy" id="54256"/>
    <lineage>
        <taxon>Archaea</taxon>
        <taxon>Thermoproteota</taxon>
        <taxon>Thermoprotei</taxon>
        <taxon>Desulfurococcales</taxon>
        <taxon>Pyrodictiaceae</taxon>
        <taxon>Pyrodictium</taxon>
    </lineage>
</organism>
<accession>A0ABM8J142</accession>
<sequence>MFYVARVVFRPLRRVALTAWSGVYAGRAVYESLNRAGIVLDRGGLFRVSPVYPLGSRAPVGGFLAPGERYWFRAVFWGAPGSASGQQLARGLMAGLGLWTRELVVEELSLEERRARLPDPGAGEGEADGEPVAALVRVRHGPTFYRFHGAVVSYPSPWRLVASIARRLSLATGIDYRPLARRLQPCLELAVDRTRRVRIRLSHGAEPPVFTGEALYHAVCPRGLASALQRLLEAGVYTGAGASPGLGLGEIHAVDLGPPRHRAPPALEPWTEEQEEPSGAEKEARPA</sequence>
<feature type="region of interest" description="Disordered" evidence="1">
    <location>
        <begin position="256"/>
        <end position="287"/>
    </location>
</feature>
<dbReference type="EMBL" id="AP028907">
    <property type="protein sequence ID" value="BES82863.1"/>
    <property type="molecule type" value="Genomic_DNA"/>
</dbReference>
<protein>
    <recommendedName>
        <fullName evidence="2">CRISPR-associated protein Cas6 C-terminal domain-containing protein</fullName>
    </recommendedName>
</protein>
<evidence type="ECO:0000313" key="4">
    <source>
        <dbReference type="Proteomes" id="UP001341135"/>
    </source>
</evidence>
<dbReference type="Gene3D" id="3.30.70.1900">
    <property type="match status" value="1"/>
</dbReference>
<reference evidence="3 4" key="1">
    <citation type="submission" date="2023-09" db="EMBL/GenBank/DDBJ databases">
        <title>Pyrofollis japonicus gen. nov. sp. nov., a novel member of the family Pyrodictiaceae isolated from the Iheya North hydrothermal field.</title>
        <authorList>
            <person name="Miyazaki U."/>
            <person name="Sanari M."/>
            <person name="Tame A."/>
            <person name="Kitajima M."/>
            <person name="Okamoto A."/>
            <person name="Sawayama S."/>
            <person name="Miyazaki J."/>
            <person name="Takai K."/>
            <person name="Nakagawa S."/>
        </authorList>
    </citation>
    <scope>NUCLEOTIDE SEQUENCE [LARGE SCALE GENOMIC DNA]</scope>
    <source>
        <strain evidence="3 4">AV2</strain>
    </source>
</reference>
<dbReference type="Pfam" id="PF10040">
    <property type="entry name" value="CRISPR_Cas6"/>
    <property type="match status" value="1"/>
</dbReference>
<evidence type="ECO:0000259" key="2">
    <source>
        <dbReference type="Pfam" id="PF10040"/>
    </source>
</evidence>
<evidence type="ECO:0000313" key="3">
    <source>
        <dbReference type="EMBL" id="BES82863.1"/>
    </source>
</evidence>
<feature type="domain" description="CRISPR-associated protein Cas6 C-terminal" evidence="2">
    <location>
        <begin position="141"/>
        <end position="251"/>
    </location>
</feature>
<keyword evidence="4" id="KW-1185">Reference proteome</keyword>
<gene>
    <name evidence="3" type="ORF">PABY_24300</name>
</gene>
<evidence type="ECO:0000256" key="1">
    <source>
        <dbReference type="SAM" id="MobiDB-lite"/>
    </source>
</evidence>
<dbReference type="InterPro" id="IPR019267">
    <property type="entry name" value="CRISPR-assoc_Cas6_C"/>
</dbReference>
<dbReference type="Proteomes" id="UP001341135">
    <property type="component" value="Chromosome"/>
</dbReference>